<gene>
    <name evidence="8" type="primary">dbpA</name>
    <name evidence="8" type="ORF">FAES_4442</name>
</gene>
<dbReference type="Pfam" id="PF03880">
    <property type="entry name" value="DbpA"/>
    <property type="match status" value="1"/>
</dbReference>
<dbReference type="AlphaFoldDB" id="I0KE88"/>
<dbReference type="PROSITE" id="PS51192">
    <property type="entry name" value="HELICASE_ATP_BIND_1"/>
    <property type="match status" value="1"/>
</dbReference>
<dbReference type="EC" id="3.6.1.-" evidence="8"/>
<dbReference type="PATRIC" id="fig|1166018.3.peg.1406"/>
<organism evidence="8 9">
    <name type="scientific">Fibrella aestuarina BUZ 2</name>
    <dbReference type="NCBI Taxonomy" id="1166018"/>
    <lineage>
        <taxon>Bacteria</taxon>
        <taxon>Pseudomonadati</taxon>
        <taxon>Bacteroidota</taxon>
        <taxon>Cytophagia</taxon>
        <taxon>Cytophagales</taxon>
        <taxon>Spirosomataceae</taxon>
        <taxon>Fibrella</taxon>
    </lineage>
</organism>
<dbReference type="GO" id="GO:0016787">
    <property type="term" value="F:hydrolase activity"/>
    <property type="evidence" value="ECO:0007669"/>
    <property type="project" value="UniProtKB-KW"/>
</dbReference>
<dbReference type="InterPro" id="IPR050079">
    <property type="entry name" value="DEAD_box_RNA_helicase"/>
</dbReference>
<sequence>MNDDQRTPRGAAQRSAAQQGAAQPAVAQVLTALGIDALNPMQLAAEAAIKPGTDTYLIAPTGSGKTLGYLLPVLALLRADRPGVQCLVLVPSRELAMQIEQVWRKMATGFKVNVCYGGHSAETEVRNLSNPPALLIGTPGRIADHLTRRSFDPTSIDTLVLDEFDKSLTLGFHDEMAYIIDLLPNLQTRVLVSATASVRVPDFVNLHKPTRLTFGTEESNPVSLTLKAVPTAGPDDREALFKLLCTFGDDAALVFCNLRETVEQLTDYLNRNGLYAAAYHGALEQDARERALIRFRNGSVTYLITTDLAARGLDIPELRHVVHYELPTHETEFTHRNGRTARMHATGTAYLLLPDRGPSDDVPGYVPDDLDTYPLPAKTPPLPAPPAFVTIYVSGGKKNKLSKGDIVGFFIQKGQLANQDLGRIEVGDYMAFAAVRRDRVTDLLARVRDEKMKGKKYKIDVAR</sequence>
<keyword evidence="3 8" id="KW-0347">Helicase</keyword>
<feature type="domain" description="Helicase ATP-binding" evidence="6">
    <location>
        <begin position="46"/>
        <end position="214"/>
    </location>
</feature>
<dbReference type="SUPFAM" id="SSF52540">
    <property type="entry name" value="P-loop containing nucleoside triphosphate hydrolases"/>
    <property type="match status" value="1"/>
</dbReference>
<protein>
    <submittedName>
        <fullName evidence="8">ATP-independent RNA helicase dbpA</fullName>
        <ecNumber evidence="8">3.6.1.-</ecNumber>
    </submittedName>
</protein>
<dbReference type="STRING" id="1166018.FAES_4442"/>
<dbReference type="PANTHER" id="PTHR47959">
    <property type="entry name" value="ATP-DEPENDENT RNA HELICASE RHLE-RELATED"/>
    <property type="match status" value="1"/>
</dbReference>
<keyword evidence="4" id="KW-0067">ATP-binding</keyword>
<dbReference type="InterPro" id="IPR014001">
    <property type="entry name" value="Helicase_ATP-bd"/>
</dbReference>
<keyword evidence="2 8" id="KW-0378">Hydrolase</keyword>
<keyword evidence="9" id="KW-1185">Reference proteome</keyword>
<dbReference type="InterPro" id="IPR027417">
    <property type="entry name" value="P-loop_NTPase"/>
</dbReference>
<dbReference type="HOGENOM" id="CLU_003041_1_3_10"/>
<dbReference type="Pfam" id="PF00271">
    <property type="entry name" value="Helicase_C"/>
    <property type="match status" value="1"/>
</dbReference>
<dbReference type="Proteomes" id="UP000011058">
    <property type="component" value="Chromosome"/>
</dbReference>
<dbReference type="GO" id="GO:0003724">
    <property type="term" value="F:RNA helicase activity"/>
    <property type="evidence" value="ECO:0007669"/>
    <property type="project" value="TreeGrafter"/>
</dbReference>
<dbReference type="eggNOG" id="COG0513">
    <property type="taxonomic scope" value="Bacteria"/>
</dbReference>
<accession>I0KE88</accession>
<dbReference type="CDD" id="cd18787">
    <property type="entry name" value="SF2_C_DEAD"/>
    <property type="match status" value="1"/>
</dbReference>
<evidence type="ECO:0000313" key="8">
    <source>
        <dbReference type="EMBL" id="CCH02441.1"/>
    </source>
</evidence>
<evidence type="ECO:0000259" key="7">
    <source>
        <dbReference type="PROSITE" id="PS51194"/>
    </source>
</evidence>
<dbReference type="InterPro" id="IPR005580">
    <property type="entry name" value="DbpA/CsdA_RNA-bd_dom"/>
</dbReference>
<dbReference type="SMART" id="SM00490">
    <property type="entry name" value="HELICc"/>
    <property type="match status" value="1"/>
</dbReference>
<dbReference type="PANTHER" id="PTHR47959:SF1">
    <property type="entry name" value="ATP-DEPENDENT RNA HELICASE DBPA"/>
    <property type="match status" value="1"/>
</dbReference>
<dbReference type="OrthoDB" id="974172at2"/>
<feature type="domain" description="Helicase C-terminal" evidence="7">
    <location>
        <begin position="239"/>
        <end position="381"/>
    </location>
</feature>
<comment type="similarity">
    <text evidence="5">Belongs to the DEAD box helicase family.</text>
</comment>
<reference evidence="8 9" key="1">
    <citation type="journal article" date="2012" name="J. Bacteriol.">
        <title>Genome Sequence of Fibrella aestuarina BUZ 2T, a Filamentous Marine Bacterium.</title>
        <authorList>
            <person name="Filippini M."/>
            <person name="Qi W."/>
            <person name="Blom J."/>
            <person name="Goesmann A."/>
            <person name="Smits T.H."/>
            <person name="Bagheri H.C."/>
        </authorList>
    </citation>
    <scope>NUCLEOTIDE SEQUENCE [LARGE SCALE GENOMIC DNA]</scope>
    <source>
        <strain evidence="9">BUZ 2T</strain>
    </source>
</reference>
<dbReference type="CDD" id="cd00268">
    <property type="entry name" value="DEADc"/>
    <property type="match status" value="1"/>
</dbReference>
<dbReference type="InterPro" id="IPR001650">
    <property type="entry name" value="Helicase_C-like"/>
</dbReference>
<dbReference type="GO" id="GO:0003676">
    <property type="term" value="F:nucleic acid binding"/>
    <property type="evidence" value="ECO:0007669"/>
    <property type="project" value="InterPro"/>
</dbReference>
<dbReference type="PROSITE" id="PS51194">
    <property type="entry name" value="HELICASE_CTER"/>
    <property type="match status" value="1"/>
</dbReference>
<dbReference type="KEGG" id="fae:FAES_4442"/>
<keyword evidence="1" id="KW-0547">Nucleotide-binding</keyword>
<evidence type="ECO:0000256" key="1">
    <source>
        <dbReference type="ARBA" id="ARBA00022741"/>
    </source>
</evidence>
<dbReference type="Pfam" id="PF00270">
    <property type="entry name" value="DEAD"/>
    <property type="match status" value="1"/>
</dbReference>
<dbReference type="GO" id="GO:0005524">
    <property type="term" value="F:ATP binding"/>
    <property type="evidence" value="ECO:0007669"/>
    <property type="project" value="UniProtKB-KW"/>
</dbReference>
<dbReference type="InterPro" id="IPR011545">
    <property type="entry name" value="DEAD/DEAH_box_helicase_dom"/>
</dbReference>
<dbReference type="InterPro" id="IPR044742">
    <property type="entry name" value="DEAD/DEAH_RhlB"/>
</dbReference>
<evidence type="ECO:0000256" key="5">
    <source>
        <dbReference type="ARBA" id="ARBA00038437"/>
    </source>
</evidence>
<evidence type="ECO:0000256" key="3">
    <source>
        <dbReference type="ARBA" id="ARBA00022806"/>
    </source>
</evidence>
<dbReference type="Gene3D" id="3.40.50.300">
    <property type="entry name" value="P-loop containing nucleotide triphosphate hydrolases"/>
    <property type="match status" value="2"/>
</dbReference>
<dbReference type="GO" id="GO:0005829">
    <property type="term" value="C:cytosol"/>
    <property type="evidence" value="ECO:0007669"/>
    <property type="project" value="TreeGrafter"/>
</dbReference>
<dbReference type="RefSeq" id="WP_015333540.1">
    <property type="nucleotide sequence ID" value="NC_020054.1"/>
</dbReference>
<proteinExistence type="inferred from homology"/>
<dbReference type="InterPro" id="IPR012677">
    <property type="entry name" value="Nucleotide-bd_a/b_plait_sf"/>
</dbReference>
<name>I0KE88_9BACT</name>
<dbReference type="SMART" id="SM00487">
    <property type="entry name" value="DEXDc"/>
    <property type="match status" value="1"/>
</dbReference>
<dbReference type="EMBL" id="HE796683">
    <property type="protein sequence ID" value="CCH02441.1"/>
    <property type="molecule type" value="Genomic_DNA"/>
</dbReference>
<evidence type="ECO:0000256" key="2">
    <source>
        <dbReference type="ARBA" id="ARBA00022801"/>
    </source>
</evidence>
<evidence type="ECO:0000313" key="9">
    <source>
        <dbReference type="Proteomes" id="UP000011058"/>
    </source>
</evidence>
<dbReference type="Gene3D" id="3.30.70.330">
    <property type="match status" value="1"/>
</dbReference>
<evidence type="ECO:0000256" key="4">
    <source>
        <dbReference type="ARBA" id="ARBA00022840"/>
    </source>
</evidence>
<evidence type="ECO:0000259" key="6">
    <source>
        <dbReference type="PROSITE" id="PS51192"/>
    </source>
</evidence>